<protein>
    <submittedName>
        <fullName evidence="3">M56 family metallopeptidase</fullName>
    </submittedName>
</protein>
<keyword evidence="1" id="KW-0472">Membrane</keyword>
<feature type="transmembrane region" description="Helical" evidence="1">
    <location>
        <begin position="6"/>
        <end position="25"/>
    </location>
</feature>
<dbReference type="CDD" id="cd07341">
    <property type="entry name" value="M56_BlaR1_MecR1_like"/>
    <property type="match status" value="1"/>
</dbReference>
<comment type="caution">
    <text evidence="3">The sequence shown here is derived from an EMBL/GenBank/DDBJ whole genome shotgun (WGS) entry which is preliminary data.</text>
</comment>
<evidence type="ECO:0000313" key="3">
    <source>
        <dbReference type="EMBL" id="MBG9377801.1"/>
    </source>
</evidence>
<dbReference type="RefSeq" id="WP_196991868.1">
    <property type="nucleotide sequence ID" value="NZ_JADWYR010000002.1"/>
</dbReference>
<accession>A0A931GVG7</accession>
<name>A0A931GVG7_9BACT</name>
<sequence length="414" mass="47223">MAVFISYLLKLSACYAVVYLFYYALLRQLTRYRFNRFFLLCASLLAFVMPLINIQAFVTDETINTSVLLSNIPAMSKATQLLIPADRINSFAEGVLVTLFFTGMAVCAVYFMLQLLSFKKLVRNAVLFGKTKDIKLYHINHDIIPFSFGNVIYLNKDKHTATELKEILQHESVHVQQKHTIDILLSELVCMLNWYNPFVWLIKMCVKQNLEFLADEGVVNAGAEKKNYQYMLLKVAGYSLPVVSSFNFTGLKSRIYMMNKEKSSKKHLLKILMIVPLLALLMVAFREDSNTVYHTPEEVYILSQVSYAIPDAQVAMIVKQAESKSFLQTGKTFSIALIKNERDRLKTLLQRSGYKTVDNNAITFLIDSTLSNNHFSVEVNVDLNRHKLQSYKTNNDNTLALQAPATSLHSVIKD</sequence>
<feature type="transmembrane region" description="Helical" evidence="1">
    <location>
        <begin position="37"/>
        <end position="58"/>
    </location>
</feature>
<dbReference type="InterPro" id="IPR008756">
    <property type="entry name" value="Peptidase_M56"/>
</dbReference>
<gene>
    <name evidence="3" type="ORF">I5907_16295</name>
</gene>
<evidence type="ECO:0000256" key="1">
    <source>
        <dbReference type="SAM" id="Phobius"/>
    </source>
</evidence>
<dbReference type="AlphaFoldDB" id="A0A931GVG7"/>
<dbReference type="PANTHER" id="PTHR34978:SF3">
    <property type="entry name" value="SLR0241 PROTEIN"/>
    <property type="match status" value="1"/>
</dbReference>
<dbReference type="Pfam" id="PF05569">
    <property type="entry name" value="Peptidase_M56"/>
    <property type="match status" value="1"/>
</dbReference>
<evidence type="ECO:0000313" key="4">
    <source>
        <dbReference type="Proteomes" id="UP000628448"/>
    </source>
</evidence>
<keyword evidence="1" id="KW-1133">Transmembrane helix</keyword>
<reference evidence="3" key="1">
    <citation type="submission" date="2020-11" db="EMBL/GenBank/DDBJ databases">
        <title>Bacterial whole genome sequence for Panacibacter sp. DH6.</title>
        <authorList>
            <person name="Le V."/>
            <person name="Ko S."/>
            <person name="Ahn C.-Y."/>
            <person name="Oh H.-M."/>
        </authorList>
    </citation>
    <scope>NUCLEOTIDE SEQUENCE</scope>
    <source>
        <strain evidence="3">DH6</strain>
    </source>
</reference>
<dbReference type="InterPro" id="IPR052173">
    <property type="entry name" value="Beta-lactam_resp_regulator"/>
</dbReference>
<keyword evidence="4" id="KW-1185">Reference proteome</keyword>
<dbReference type="Proteomes" id="UP000628448">
    <property type="component" value="Unassembled WGS sequence"/>
</dbReference>
<keyword evidence="1" id="KW-0812">Transmembrane</keyword>
<proteinExistence type="predicted"/>
<dbReference type="EMBL" id="JADWYR010000002">
    <property type="protein sequence ID" value="MBG9377801.1"/>
    <property type="molecule type" value="Genomic_DNA"/>
</dbReference>
<feature type="domain" description="Peptidase M56" evidence="2">
    <location>
        <begin position="40"/>
        <end position="256"/>
    </location>
</feature>
<feature type="transmembrane region" description="Helical" evidence="1">
    <location>
        <begin position="267"/>
        <end position="285"/>
    </location>
</feature>
<evidence type="ECO:0000259" key="2">
    <source>
        <dbReference type="Pfam" id="PF05569"/>
    </source>
</evidence>
<organism evidence="3 4">
    <name type="scientific">Panacibacter microcysteis</name>
    <dbReference type="NCBI Taxonomy" id="2793269"/>
    <lineage>
        <taxon>Bacteria</taxon>
        <taxon>Pseudomonadati</taxon>
        <taxon>Bacteroidota</taxon>
        <taxon>Chitinophagia</taxon>
        <taxon>Chitinophagales</taxon>
        <taxon>Chitinophagaceae</taxon>
        <taxon>Panacibacter</taxon>
    </lineage>
</organism>
<dbReference type="PANTHER" id="PTHR34978">
    <property type="entry name" value="POSSIBLE SENSOR-TRANSDUCER PROTEIN BLAR"/>
    <property type="match status" value="1"/>
</dbReference>
<feature type="transmembrane region" description="Helical" evidence="1">
    <location>
        <begin position="91"/>
        <end position="113"/>
    </location>
</feature>